<organism evidence="2 3">
    <name type="scientific">Letharia lupina</name>
    <dbReference type="NCBI Taxonomy" id="560253"/>
    <lineage>
        <taxon>Eukaryota</taxon>
        <taxon>Fungi</taxon>
        <taxon>Dikarya</taxon>
        <taxon>Ascomycota</taxon>
        <taxon>Pezizomycotina</taxon>
        <taxon>Lecanoromycetes</taxon>
        <taxon>OSLEUM clade</taxon>
        <taxon>Lecanoromycetidae</taxon>
        <taxon>Lecanorales</taxon>
        <taxon>Lecanorineae</taxon>
        <taxon>Parmeliaceae</taxon>
        <taxon>Letharia</taxon>
    </lineage>
</organism>
<proteinExistence type="predicted"/>
<dbReference type="EMBL" id="JACCJB010000016">
    <property type="protein sequence ID" value="KAF6220526.1"/>
    <property type="molecule type" value="Genomic_DNA"/>
</dbReference>
<sequence length="260" mass="27626">MTRIGVHVPQRQPRKRLPVDFELDVAVADGPVSVTVVGGASVTVVGPLADAGIPEEVAVEEEEVAAEGEVEEDEEVVEEEETVVEGEEVEEDEEVVEEEEAAAAEGEGVVEEEEEVVEEEEAAAAEGEGVVEEEEEVVEEEEAAAAEGEEVVEEEKDAVEDDGSDPVSEIQLPTQKGLCTETDAAADAIDLRTEVKIDRLRLRKTDYVVARGIGGAVGHGRSPDNVSKDLNNAHGLLVAKRCPTTEDGASTVDAECGDDR</sequence>
<dbReference type="Proteomes" id="UP000593566">
    <property type="component" value="Unassembled WGS sequence"/>
</dbReference>
<keyword evidence="3" id="KW-1185">Reference proteome</keyword>
<reference evidence="2 3" key="1">
    <citation type="journal article" date="2020" name="Genomics">
        <title>Complete, high-quality genomes from long-read metagenomic sequencing of two wolf lichen thalli reveals enigmatic genome architecture.</title>
        <authorList>
            <person name="McKenzie S.K."/>
            <person name="Walston R.F."/>
            <person name="Allen J.L."/>
        </authorList>
    </citation>
    <scope>NUCLEOTIDE SEQUENCE [LARGE SCALE GENOMIC DNA]</scope>
    <source>
        <strain evidence="2">WasteWater1</strain>
    </source>
</reference>
<protein>
    <submittedName>
        <fullName evidence="2">Uncharacterized protein</fullName>
    </submittedName>
</protein>
<feature type="compositionally biased region" description="Acidic residues" evidence="1">
    <location>
        <begin position="142"/>
        <end position="164"/>
    </location>
</feature>
<feature type="region of interest" description="Disordered" evidence="1">
    <location>
        <begin position="142"/>
        <end position="170"/>
    </location>
</feature>
<comment type="caution">
    <text evidence="2">The sequence shown here is derived from an EMBL/GenBank/DDBJ whole genome shotgun (WGS) entry which is preliminary data.</text>
</comment>
<dbReference type="GeneID" id="59331371"/>
<dbReference type="RefSeq" id="XP_037149961.1">
    <property type="nucleotide sequence ID" value="XM_037293883.1"/>
</dbReference>
<name>A0A8H6CC76_9LECA</name>
<accession>A0A8H6CC76</accession>
<gene>
    <name evidence="2" type="ORF">HO133_002959</name>
</gene>
<evidence type="ECO:0000313" key="2">
    <source>
        <dbReference type="EMBL" id="KAF6220526.1"/>
    </source>
</evidence>
<dbReference type="AlphaFoldDB" id="A0A8H6CC76"/>
<evidence type="ECO:0000313" key="3">
    <source>
        <dbReference type="Proteomes" id="UP000593566"/>
    </source>
</evidence>
<evidence type="ECO:0000256" key="1">
    <source>
        <dbReference type="SAM" id="MobiDB-lite"/>
    </source>
</evidence>
<feature type="region of interest" description="Disordered" evidence="1">
    <location>
        <begin position="64"/>
        <end position="116"/>
    </location>
</feature>